<comment type="caution">
    <text evidence="2">The sequence shown here is derived from an EMBL/GenBank/DDBJ whole genome shotgun (WGS) entry which is preliminary data.</text>
</comment>
<keyword evidence="3" id="KW-1185">Reference proteome</keyword>
<dbReference type="OrthoDB" id="4757582at2759"/>
<organism evidence="2 3">
    <name type="scientific">Monosporascus ibericus</name>
    <dbReference type="NCBI Taxonomy" id="155417"/>
    <lineage>
        <taxon>Eukaryota</taxon>
        <taxon>Fungi</taxon>
        <taxon>Dikarya</taxon>
        <taxon>Ascomycota</taxon>
        <taxon>Pezizomycotina</taxon>
        <taxon>Sordariomycetes</taxon>
        <taxon>Xylariomycetidae</taxon>
        <taxon>Xylariales</taxon>
        <taxon>Xylariales incertae sedis</taxon>
        <taxon>Monosporascus</taxon>
    </lineage>
</organism>
<feature type="region of interest" description="Disordered" evidence="1">
    <location>
        <begin position="280"/>
        <end position="351"/>
    </location>
</feature>
<sequence>MDDGLDSPVFTGLFLADDEISDLDLSPKNPPRTPVRNTRHPKRRSRSGKRRTNHHGPSTITTSHPNFTDVSLQSSEGKPSTDAAAADDDDGTFDIASWEEDVAPDSSYAPPIGSHHHQQQQFDPGTAENIAQVARLCVAASGRLLAVARENQHLAAEAGVAINSWVLRPCLRLGADLARAYCPEGVRALRDAEMQVRRAVSGGGRHPAGRGSSGSGSKGGGASASGIGNGPAAAAGNTEKEVLRLKDRLVEQDALLREWNQHIRRLMRERDRLRKRLLASQERGQGQGQDPPNSEWQLQLSPGHRAQRAGGATGPGNYHSESEKEGRTPILRASNGERTDDDESPNRPANTQQLTEQLRQLQVLLDQLTIHEVLDDDDDDADDYNEVHLCPAERDKLPRPDGGIGGSADEDWTLL</sequence>
<feature type="region of interest" description="Disordered" evidence="1">
    <location>
        <begin position="198"/>
        <end position="237"/>
    </location>
</feature>
<dbReference type="EMBL" id="QJNU01001563">
    <property type="protein sequence ID" value="RYO75519.1"/>
    <property type="molecule type" value="Genomic_DNA"/>
</dbReference>
<feature type="region of interest" description="Disordered" evidence="1">
    <location>
        <begin position="391"/>
        <end position="415"/>
    </location>
</feature>
<evidence type="ECO:0000313" key="2">
    <source>
        <dbReference type="EMBL" id="RYO75519.1"/>
    </source>
</evidence>
<feature type="region of interest" description="Disordered" evidence="1">
    <location>
        <begin position="18"/>
        <end position="90"/>
    </location>
</feature>
<evidence type="ECO:0000313" key="3">
    <source>
        <dbReference type="Proteomes" id="UP000293360"/>
    </source>
</evidence>
<dbReference type="AlphaFoldDB" id="A0A4Q4SUY1"/>
<feature type="region of interest" description="Disordered" evidence="1">
    <location>
        <begin position="104"/>
        <end position="123"/>
    </location>
</feature>
<feature type="compositionally biased region" description="Basic residues" evidence="1">
    <location>
        <begin position="37"/>
        <end position="54"/>
    </location>
</feature>
<gene>
    <name evidence="2" type="ORF">DL764_010402</name>
</gene>
<proteinExistence type="predicted"/>
<reference evidence="2 3" key="1">
    <citation type="submission" date="2018-06" db="EMBL/GenBank/DDBJ databases">
        <title>Complete Genomes of Monosporascus.</title>
        <authorList>
            <person name="Robinson A.J."/>
            <person name="Natvig D.O."/>
        </authorList>
    </citation>
    <scope>NUCLEOTIDE SEQUENCE [LARGE SCALE GENOMIC DNA]</scope>
    <source>
        <strain evidence="2 3">CBS 110550</strain>
    </source>
</reference>
<dbReference type="Proteomes" id="UP000293360">
    <property type="component" value="Unassembled WGS sequence"/>
</dbReference>
<feature type="compositionally biased region" description="Gly residues" evidence="1">
    <location>
        <begin position="201"/>
        <end position="229"/>
    </location>
</feature>
<evidence type="ECO:0000256" key="1">
    <source>
        <dbReference type="SAM" id="MobiDB-lite"/>
    </source>
</evidence>
<feature type="compositionally biased region" description="Polar residues" evidence="1">
    <location>
        <begin position="282"/>
        <end position="300"/>
    </location>
</feature>
<accession>A0A4Q4SUY1</accession>
<name>A0A4Q4SUY1_9PEZI</name>
<feature type="compositionally biased region" description="Polar residues" evidence="1">
    <location>
        <begin position="55"/>
        <end position="78"/>
    </location>
</feature>
<protein>
    <submittedName>
        <fullName evidence="2">Uncharacterized protein</fullName>
    </submittedName>
</protein>